<keyword evidence="3" id="KW-1185">Reference proteome</keyword>
<dbReference type="InterPro" id="IPR038352">
    <property type="entry name" value="Imelysin_sf"/>
</dbReference>
<dbReference type="CDD" id="cd14656">
    <property type="entry name" value="Imelysin-like_EfeO"/>
    <property type="match status" value="1"/>
</dbReference>
<feature type="signal peptide" evidence="1">
    <location>
        <begin position="1"/>
        <end position="19"/>
    </location>
</feature>
<evidence type="ECO:0000256" key="1">
    <source>
        <dbReference type="SAM" id="SignalP"/>
    </source>
</evidence>
<name>A0ABR8XHY6_9BACL</name>
<feature type="chain" id="PRO_5046075354" evidence="1">
    <location>
        <begin position="20"/>
        <end position="274"/>
    </location>
</feature>
<proteinExistence type="predicted"/>
<dbReference type="PANTHER" id="PTHR39192:SF1">
    <property type="entry name" value="IRON UPTAKE SYSTEM COMPONENT EFEO"/>
    <property type="match status" value="1"/>
</dbReference>
<comment type="caution">
    <text evidence="2">The sequence shown here is derived from an EMBL/GenBank/DDBJ whole genome shotgun (WGS) entry which is preliminary data.</text>
</comment>
<organism evidence="2 3">
    <name type="scientific">Solibacillus merdavium</name>
    <dbReference type="NCBI Taxonomy" id="2762218"/>
    <lineage>
        <taxon>Bacteria</taxon>
        <taxon>Bacillati</taxon>
        <taxon>Bacillota</taxon>
        <taxon>Bacilli</taxon>
        <taxon>Bacillales</taxon>
        <taxon>Caryophanaceae</taxon>
        <taxon>Solibacillus</taxon>
    </lineage>
</organism>
<evidence type="ECO:0000313" key="3">
    <source>
        <dbReference type="Proteomes" id="UP000600565"/>
    </source>
</evidence>
<dbReference type="EMBL" id="JACSPW010000001">
    <property type="protein sequence ID" value="MBD8031552.1"/>
    <property type="molecule type" value="Genomic_DNA"/>
</dbReference>
<dbReference type="Proteomes" id="UP000600565">
    <property type="component" value="Unassembled WGS sequence"/>
</dbReference>
<dbReference type="PANTHER" id="PTHR39192">
    <property type="entry name" value="IRON UPTAKE SYSTEM COMPONENT EFEO"/>
    <property type="match status" value="1"/>
</dbReference>
<accession>A0ABR8XHY6</accession>
<protein>
    <submittedName>
        <fullName evidence="2">EfeM/EfeO family lipoprotein</fullName>
    </submittedName>
</protein>
<dbReference type="InterPro" id="IPR050894">
    <property type="entry name" value="EfeM/EfeO_iron_uptake"/>
</dbReference>
<evidence type="ECO:0000313" key="2">
    <source>
        <dbReference type="EMBL" id="MBD8031552.1"/>
    </source>
</evidence>
<dbReference type="PROSITE" id="PS51257">
    <property type="entry name" value="PROKAR_LIPOPROTEIN"/>
    <property type="match status" value="1"/>
</dbReference>
<reference evidence="2 3" key="1">
    <citation type="submission" date="2020-08" db="EMBL/GenBank/DDBJ databases">
        <title>A Genomic Blueprint of the Chicken Gut Microbiome.</title>
        <authorList>
            <person name="Gilroy R."/>
            <person name="Ravi A."/>
            <person name="Getino M."/>
            <person name="Pursley I."/>
            <person name="Horton D.L."/>
            <person name="Alikhan N.-F."/>
            <person name="Baker D."/>
            <person name="Gharbi K."/>
            <person name="Hall N."/>
            <person name="Watson M."/>
            <person name="Adriaenssens E.M."/>
            <person name="Foster-Nyarko E."/>
            <person name="Jarju S."/>
            <person name="Secka A."/>
            <person name="Antonio M."/>
            <person name="Oren A."/>
            <person name="Chaudhuri R."/>
            <person name="La Ragione R.M."/>
            <person name="Hildebrand F."/>
            <person name="Pallen M.J."/>
        </authorList>
    </citation>
    <scope>NUCLEOTIDE SEQUENCE [LARGE SCALE GENOMIC DNA]</scope>
    <source>
        <strain evidence="2 3">Sa1YVA6</strain>
    </source>
</reference>
<dbReference type="Gene3D" id="1.20.1420.20">
    <property type="entry name" value="M75 peptidase, HXXE motif"/>
    <property type="match status" value="1"/>
</dbReference>
<sequence>MKNRKKIMFALLAVGLLSACGTKEENPVTEPVEQQEIKIDVADEAEQYKSLVLGQTDSFTADTELLATYVKEGKLEEAQKLYPLVTMYYERMQPLASNFQELDVKINSEVEEGKEAEASGFQSLAHGLFVEKKTAGYEGVADELVENVKALQSELPTMDVSENNVLASAITMFNTMATNRLSAQSISNNEVYAVKAQTEAAEDLLEIFIPRVSTESAETTSEALKELNEIVAYYEVGKEDYVNYSFFTAKQKEELKTAVQRVGSALQEMNDSLK</sequence>
<gene>
    <name evidence="2" type="ORF">H9632_00635</name>
</gene>
<dbReference type="RefSeq" id="WP_191702203.1">
    <property type="nucleotide sequence ID" value="NZ_JACSPW010000001.1"/>
</dbReference>
<keyword evidence="2" id="KW-0449">Lipoprotein</keyword>
<keyword evidence="1" id="KW-0732">Signal</keyword>
<dbReference type="InterPro" id="IPR034981">
    <property type="entry name" value="Imelysin-like_EfeO/Algp7"/>
</dbReference>